<dbReference type="InterPro" id="IPR002919">
    <property type="entry name" value="TIL_dom"/>
</dbReference>
<keyword evidence="3" id="KW-1185">Reference proteome</keyword>
<evidence type="ECO:0000313" key="3">
    <source>
        <dbReference type="Proteomes" id="UP000759131"/>
    </source>
</evidence>
<dbReference type="Pfam" id="PF01826">
    <property type="entry name" value="TIL"/>
    <property type="match status" value="1"/>
</dbReference>
<dbReference type="EMBL" id="CAJPIZ010001886">
    <property type="protein sequence ID" value="CAG2104213.1"/>
    <property type="molecule type" value="Genomic_DNA"/>
</dbReference>
<organism evidence="2">
    <name type="scientific">Medioppia subpectinata</name>
    <dbReference type="NCBI Taxonomy" id="1979941"/>
    <lineage>
        <taxon>Eukaryota</taxon>
        <taxon>Metazoa</taxon>
        <taxon>Ecdysozoa</taxon>
        <taxon>Arthropoda</taxon>
        <taxon>Chelicerata</taxon>
        <taxon>Arachnida</taxon>
        <taxon>Acari</taxon>
        <taxon>Acariformes</taxon>
        <taxon>Sarcoptiformes</taxon>
        <taxon>Oribatida</taxon>
        <taxon>Brachypylina</taxon>
        <taxon>Oppioidea</taxon>
        <taxon>Oppiidae</taxon>
        <taxon>Medioppia</taxon>
    </lineage>
</organism>
<feature type="domain" description="TIL" evidence="1">
    <location>
        <begin position="12"/>
        <end position="69"/>
    </location>
</feature>
<dbReference type="Gene3D" id="2.10.25.10">
    <property type="entry name" value="Laminin"/>
    <property type="match status" value="1"/>
</dbReference>
<dbReference type="SUPFAM" id="SSF57567">
    <property type="entry name" value="Serine protease inhibitors"/>
    <property type="match status" value="1"/>
</dbReference>
<accession>A0A7R9PWX1</accession>
<dbReference type="EMBL" id="OC856461">
    <property type="protein sequence ID" value="CAD7623783.1"/>
    <property type="molecule type" value="Genomic_DNA"/>
</dbReference>
<sequence length="75" mass="8276">MPKSQSTNEPVCDSNGFYTKCDTACPITCQNYDNPPKFCTFNCVKRCACNQGYIKESIGSIRCVLPENCPGTIKV</sequence>
<proteinExistence type="predicted"/>
<dbReference type="OrthoDB" id="6410882at2759"/>
<dbReference type="AlphaFoldDB" id="A0A7R9PWX1"/>
<reference evidence="2" key="1">
    <citation type="submission" date="2020-11" db="EMBL/GenBank/DDBJ databases">
        <authorList>
            <person name="Tran Van P."/>
        </authorList>
    </citation>
    <scope>NUCLEOTIDE SEQUENCE</scope>
</reference>
<evidence type="ECO:0000313" key="2">
    <source>
        <dbReference type="EMBL" id="CAD7623783.1"/>
    </source>
</evidence>
<gene>
    <name evidence="2" type="ORF">OSB1V03_LOCUS4233</name>
</gene>
<dbReference type="CDD" id="cd19941">
    <property type="entry name" value="TIL"/>
    <property type="match status" value="1"/>
</dbReference>
<name>A0A7R9PWX1_9ACAR</name>
<protein>
    <recommendedName>
        <fullName evidence="1">TIL domain-containing protein</fullName>
    </recommendedName>
</protein>
<dbReference type="Proteomes" id="UP000759131">
    <property type="component" value="Unassembled WGS sequence"/>
</dbReference>
<evidence type="ECO:0000259" key="1">
    <source>
        <dbReference type="Pfam" id="PF01826"/>
    </source>
</evidence>
<dbReference type="InterPro" id="IPR036084">
    <property type="entry name" value="Ser_inhib-like_sf"/>
</dbReference>